<sequence length="274" mass="29316">MPQETASRILDACLEYIRGQIRTDPRTRGALIQIFDALDSSSGGALHNATDQLLAGFAEQQISAIVRPLPKHNQWSDLALPPDGQAFAIIVDRAFICFVENVDDHFMDSAAAAAANTAAARARLRLVAHTLLMVEMWRQVALCWGIWATSTIPPTDILQIFEGAVLGGVILLRYGAGGDPDLSDGPFIRCRNHLGSSEPIVHKLDVNHMKIITAPLNATAGGPVSINDADTTSAHAGTYYFEPGAIDPMPSGVIGPIFAELPGIPLSDVVDYPD</sequence>
<evidence type="ECO:0000313" key="2">
    <source>
        <dbReference type="Proteomes" id="UP000027195"/>
    </source>
</evidence>
<reference evidence="2" key="1">
    <citation type="journal article" date="2014" name="Proc. Natl. Acad. Sci. U.S.A.">
        <title>Extensive sampling of basidiomycete genomes demonstrates inadequacy of the white-rot/brown-rot paradigm for wood decay fungi.</title>
        <authorList>
            <person name="Riley R."/>
            <person name="Salamov A.A."/>
            <person name="Brown D.W."/>
            <person name="Nagy L.G."/>
            <person name="Floudas D."/>
            <person name="Held B.W."/>
            <person name="Levasseur A."/>
            <person name="Lombard V."/>
            <person name="Morin E."/>
            <person name="Otillar R."/>
            <person name="Lindquist E.A."/>
            <person name="Sun H."/>
            <person name="LaButti K.M."/>
            <person name="Schmutz J."/>
            <person name="Jabbour D."/>
            <person name="Luo H."/>
            <person name="Baker S.E."/>
            <person name="Pisabarro A.G."/>
            <person name="Walton J.D."/>
            <person name="Blanchette R.A."/>
            <person name="Henrissat B."/>
            <person name="Martin F."/>
            <person name="Cullen D."/>
            <person name="Hibbett D.S."/>
            <person name="Grigoriev I.V."/>
        </authorList>
    </citation>
    <scope>NUCLEOTIDE SEQUENCE [LARGE SCALE GENOMIC DNA]</scope>
    <source>
        <strain evidence="2">FD-172 SS1</strain>
    </source>
</reference>
<keyword evidence="2" id="KW-1185">Reference proteome</keyword>
<dbReference type="InParanoid" id="A0A067N0K1"/>
<gene>
    <name evidence="1" type="ORF">BOTBODRAFT_168787</name>
</gene>
<protein>
    <submittedName>
        <fullName evidence="1">Uncharacterized protein</fullName>
    </submittedName>
</protein>
<organism evidence="1 2">
    <name type="scientific">Botryobasidium botryosum (strain FD-172 SS1)</name>
    <dbReference type="NCBI Taxonomy" id="930990"/>
    <lineage>
        <taxon>Eukaryota</taxon>
        <taxon>Fungi</taxon>
        <taxon>Dikarya</taxon>
        <taxon>Basidiomycota</taxon>
        <taxon>Agaricomycotina</taxon>
        <taxon>Agaricomycetes</taxon>
        <taxon>Cantharellales</taxon>
        <taxon>Botryobasidiaceae</taxon>
        <taxon>Botryobasidium</taxon>
    </lineage>
</organism>
<dbReference type="AlphaFoldDB" id="A0A067N0K1"/>
<name>A0A067N0K1_BOTB1</name>
<evidence type="ECO:0000313" key="1">
    <source>
        <dbReference type="EMBL" id="KDQ21533.1"/>
    </source>
</evidence>
<accession>A0A067N0K1</accession>
<dbReference type="EMBL" id="KL198016">
    <property type="protein sequence ID" value="KDQ21533.1"/>
    <property type="molecule type" value="Genomic_DNA"/>
</dbReference>
<dbReference type="HOGENOM" id="CLU_1015600_0_0_1"/>
<dbReference type="Proteomes" id="UP000027195">
    <property type="component" value="Unassembled WGS sequence"/>
</dbReference>
<proteinExistence type="predicted"/>